<evidence type="ECO:0000313" key="2">
    <source>
        <dbReference type="EMBL" id="GIY55727.1"/>
    </source>
</evidence>
<organism evidence="2 3">
    <name type="scientific">Caerostris extrusa</name>
    <name type="common">Bark spider</name>
    <name type="synonym">Caerostris bankana</name>
    <dbReference type="NCBI Taxonomy" id="172846"/>
    <lineage>
        <taxon>Eukaryota</taxon>
        <taxon>Metazoa</taxon>
        <taxon>Ecdysozoa</taxon>
        <taxon>Arthropoda</taxon>
        <taxon>Chelicerata</taxon>
        <taxon>Arachnida</taxon>
        <taxon>Araneae</taxon>
        <taxon>Araneomorphae</taxon>
        <taxon>Entelegynae</taxon>
        <taxon>Araneoidea</taxon>
        <taxon>Araneidae</taxon>
        <taxon>Caerostris</taxon>
    </lineage>
</organism>
<evidence type="ECO:0000256" key="1">
    <source>
        <dbReference type="SAM" id="Phobius"/>
    </source>
</evidence>
<keyword evidence="1" id="KW-0812">Transmembrane</keyword>
<dbReference type="AlphaFoldDB" id="A0AAV4UD81"/>
<name>A0AAV4UD81_CAEEX</name>
<keyword evidence="1" id="KW-1133">Transmembrane helix</keyword>
<dbReference type="Proteomes" id="UP001054945">
    <property type="component" value="Unassembled WGS sequence"/>
</dbReference>
<feature type="transmembrane region" description="Helical" evidence="1">
    <location>
        <begin position="65"/>
        <end position="82"/>
    </location>
</feature>
<keyword evidence="1" id="KW-0472">Membrane</keyword>
<evidence type="ECO:0000313" key="3">
    <source>
        <dbReference type="Proteomes" id="UP001054945"/>
    </source>
</evidence>
<dbReference type="EMBL" id="BPLR01012665">
    <property type="protein sequence ID" value="GIY55727.1"/>
    <property type="molecule type" value="Genomic_DNA"/>
</dbReference>
<reference evidence="2 3" key="1">
    <citation type="submission" date="2021-06" db="EMBL/GenBank/DDBJ databases">
        <title>Caerostris extrusa draft genome.</title>
        <authorList>
            <person name="Kono N."/>
            <person name="Arakawa K."/>
        </authorList>
    </citation>
    <scope>NUCLEOTIDE SEQUENCE [LARGE SCALE GENOMIC DNA]</scope>
</reference>
<keyword evidence="3" id="KW-1185">Reference proteome</keyword>
<sequence>MYLYIPTDLYTRKRNGIGATICQVTTVTEVPYCAQGAHFHMTLFTAAPSLIGTFIPREAFQMKTGISPIFPIAVLFYIFMGLSKGINRIQMVN</sequence>
<gene>
    <name evidence="2" type="ORF">CEXT_810361</name>
</gene>
<accession>A0AAV4UD81</accession>
<proteinExistence type="predicted"/>
<protein>
    <submittedName>
        <fullName evidence="2">Uncharacterized protein</fullName>
    </submittedName>
</protein>
<comment type="caution">
    <text evidence="2">The sequence shown here is derived from an EMBL/GenBank/DDBJ whole genome shotgun (WGS) entry which is preliminary data.</text>
</comment>